<dbReference type="RefSeq" id="WP_063238865.1">
    <property type="nucleotide sequence ID" value="NZ_CP069810.1"/>
</dbReference>
<protein>
    <submittedName>
        <fullName evidence="2">Fic family protein</fullName>
    </submittedName>
</protein>
<name>A0ABX7HZA5_9BURK</name>
<dbReference type="InterPro" id="IPR036597">
    <property type="entry name" value="Fido-like_dom_sf"/>
</dbReference>
<dbReference type="Gene3D" id="1.10.10.10">
    <property type="entry name" value="Winged helix-like DNA-binding domain superfamily/Winged helix DNA-binding domain"/>
    <property type="match status" value="1"/>
</dbReference>
<dbReference type="Gene3D" id="1.10.3290.10">
    <property type="entry name" value="Fido-like domain"/>
    <property type="match status" value="1"/>
</dbReference>
<dbReference type="GeneID" id="303491981"/>
<dbReference type="EMBL" id="CP069812">
    <property type="protein sequence ID" value="QRQ95825.1"/>
    <property type="molecule type" value="Genomic_DNA"/>
</dbReference>
<accession>A0ABX7HZA5</accession>
<dbReference type="Pfam" id="PF13776">
    <property type="entry name" value="DUF4172"/>
    <property type="match status" value="1"/>
</dbReference>
<dbReference type="Proteomes" id="UP000623307">
    <property type="component" value="Chromosome 2"/>
</dbReference>
<organism evidence="2 3">
    <name type="scientific">Cupriavidus oxalaticus</name>
    <dbReference type="NCBI Taxonomy" id="96344"/>
    <lineage>
        <taxon>Bacteria</taxon>
        <taxon>Pseudomonadati</taxon>
        <taxon>Pseudomonadota</taxon>
        <taxon>Betaproteobacteria</taxon>
        <taxon>Burkholderiales</taxon>
        <taxon>Burkholderiaceae</taxon>
        <taxon>Cupriavidus</taxon>
    </lineage>
</organism>
<feature type="domain" description="Fido" evidence="1">
    <location>
        <begin position="130"/>
        <end position="286"/>
    </location>
</feature>
<dbReference type="SUPFAM" id="SSF140931">
    <property type="entry name" value="Fic-like"/>
    <property type="match status" value="1"/>
</dbReference>
<gene>
    <name evidence="2" type="ORF">JTE92_20725</name>
</gene>
<dbReference type="PANTHER" id="PTHR13504">
    <property type="entry name" value="FIDO DOMAIN-CONTAINING PROTEIN DDB_G0283145"/>
    <property type="match status" value="1"/>
</dbReference>
<dbReference type="InterPro" id="IPR003812">
    <property type="entry name" value="Fido"/>
</dbReference>
<evidence type="ECO:0000313" key="2">
    <source>
        <dbReference type="EMBL" id="QRQ95825.1"/>
    </source>
</evidence>
<dbReference type="Pfam" id="PF02661">
    <property type="entry name" value="Fic"/>
    <property type="match status" value="1"/>
</dbReference>
<reference evidence="2 3" key="1">
    <citation type="submission" date="2021-02" db="EMBL/GenBank/DDBJ databases">
        <title>Complete Genome Sequence of Cupriavidus oxalaticus Strain Ox1, a Soil Oxalate-Degrading Species.</title>
        <authorList>
            <person name="Palmieri F."/>
            <person name="Udriet P."/>
            <person name="Deuasquier M."/>
            <person name="Beaudoing E."/>
            <person name="Johnson S.L."/>
            <person name="Davenport K.W."/>
            <person name="Chain P.S."/>
            <person name="Bindschedler S."/>
            <person name="Junier P."/>
        </authorList>
    </citation>
    <scope>NUCLEOTIDE SEQUENCE [LARGE SCALE GENOMIC DNA]</scope>
    <source>
        <strain evidence="2 3">Ox1</strain>
    </source>
</reference>
<evidence type="ECO:0000259" key="1">
    <source>
        <dbReference type="PROSITE" id="PS51459"/>
    </source>
</evidence>
<dbReference type="InterPro" id="IPR040198">
    <property type="entry name" value="Fido_containing"/>
</dbReference>
<dbReference type="PROSITE" id="PS51459">
    <property type="entry name" value="FIDO"/>
    <property type="match status" value="1"/>
</dbReference>
<dbReference type="InterPro" id="IPR025230">
    <property type="entry name" value="DUF4172"/>
</dbReference>
<evidence type="ECO:0000313" key="3">
    <source>
        <dbReference type="Proteomes" id="UP000623307"/>
    </source>
</evidence>
<proteinExistence type="predicted"/>
<dbReference type="PANTHER" id="PTHR13504:SF33">
    <property type="entry name" value="FIC FAMILY PROTEIN"/>
    <property type="match status" value="1"/>
</dbReference>
<sequence>MKPISPWIWRRADWPVGALAYDAERAAPDLAEAYRMHGVLEGKAIAIGLGSTSQVALDALSDEVLATAAIEGERLSLDTVRSSVMRRLGLATSGPINRSVDGLVDVISDATTAIDTPLDEDRLCRWQSALFPGGTSGIHRIAVGRYRDHADPMQIVSGQPGREVVHYEAPPSEDVPAQMKRFIAWFADTSPVQASALPASRKPVDGFARAAIAHLWFESIHPFEDGNGRIGRAIVDMAMAQHLRQPVRLYSLSRQFLFSRSAYYDALNHAQRGETDVTAWVQWFARQSTAACHAASLVIDQAIEKRRFWEKQEGSDLHERQRKVLQRLLDDGDGGFLGGLNAEKYMKMTGVSKATATRDLSEMVTGGQLRSHGAGKAVRYYINVPGWSHGLAVEAIRVVQTPKEI</sequence>
<dbReference type="InterPro" id="IPR036388">
    <property type="entry name" value="WH-like_DNA-bd_sf"/>
</dbReference>
<keyword evidence="3" id="KW-1185">Reference proteome</keyword>